<evidence type="ECO:0000256" key="1">
    <source>
        <dbReference type="SAM" id="Coils"/>
    </source>
</evidence>
<dbReference type="InterPro" id="IPR007321">
    <property type="entry name" value="Transposase_28"/>
</dbReference>
<feature type="region of interest" description="Disordered" evidence="2">
    <location>
        <begin position="234"/>
        <end position="262"/>
    </location>
</feature>
<protein>
    <recommendedName>
        <fullName evidence="3">Transposase (putative) gypsy type domain-containing protein</fullName>
    </recommendedName>
</protein>
<evidence type="ECO:0000256" key="2">
    <source>
        <dbReference type="SAM" id="MobiDB-lite"/>
    </source>
</evidence>
<evidence type="ECO:0000313" key="5">
    <source>
        <dbReference type="Proteomes" id="UP001604336"/>
    </source>
</evidence>
<dbReference type="AlphaFoldDB" id="A0ABD1SZX2"/>
<keyword evidence="1" id="KW-0175">Coiled coil</keyword>
<gene>
    <name evidence="4" type="ORF">Adt_21631</name>
</gene>
<dbReference type="EMBL" id="JBFOLK010000006">
    <property type="protein sequence ID" value="KAL2506010.1"/>
    <property type="molecule type" value="Genomic_DNA"/>
</dbReference>
<feature type="domain" description="Transposase (putative) gypsy type" evidence="3">
    <location>
        <begin position="72"/>
        <end position="109"/>
    </location>
</feature>
<keyword evidence="5" id="KW-1185">Reference proteome</keyword>
<dbReference type="Pfam" id="PF04195">
    <property type="entry name" value="Transposase_28"/>
    <property type="match status" value="1"/>
</dbReference>
<dbReference type="Proteomes" id="UP001604336">
    <property type="component" value="Unassembled WGS sequence"/>
</dbReference>
<reference evidence="5" key="1">
    <citation type="submission" date="2024-07" db="EMBL/GenBank/DDBJ databases">
        <title>Two chromosome-level genome assemblies of Korean endemic species Abeliophyllum distichum and Forsythia ovata (Oleaceae).</title>
        <authorList>
            <person name="Jang H."/>
        </authorList>
    </citation>
    <scope>NUCLEOTIDE SEQUENCE [LARGE SCALE GENOMIC DNA]</scope>
</reference>
<sequence length="486" mass="53702">MRGSLDKRDALVAKALDEELRRSATKASMARSRITVGKLEDIRLSYDIPTSVTLRAPGLEESTDDPPEGFVVIYEPTMQQGLHLPVHHFFHEVLRDWNLAPCQITPNGWGLREATNLEEGQGELRTKWNKVRALTSDFRSLSNLLKNDNLLASCGLVGPGCHTVKDNPSSILQGLGFRIAYCSFAQLSSSNLRTDSILPRDKGNKIVEDAGKVAAQKMKAHAVAEGFMKDACKAKQTQEGRRSSPPPNGEPEDAGNSASSVGQGSRICISQHCDELPTSVMEMLLAHPAIMAASVHKYWIQRWENATKEATIREWLQLVEMNLVRGFVLAKELFGTIESFDAEEVKSKKHSEDLKAMSLEKAQLDLVVKKEKRAEEAQKSAEDLTLTAETTLVTANNSLDVVVEKQKSLAVTKQEVERVRAEQADAEAKAVEAYQDPFVDTSEYQDLTQRLMTIGGADHGNPSRVGYLLSSPSSHRSSYVRGCSRR</sequence>
<proteinExistence type="predicted"/>
<feature type="region of interest" description="Disordered" evidence="2">
    <location>
        <begin position="464"/>
        <end position="486"/>
    </location>
</feature>
<comment type="caution">
    <text evidence="4">The sequence shown here is derived from an EMBL/GenBank/DDBJ whole genome shotgun (WGS) entry which is preliminary data.</text>
</comment>
<feature type="coiled-coil region" evidence="1">
    <location>
        <begin position="367"/>
        <end position="436"/>
    </location>
</feature>
<accession>A0ABD1SZX2</accession>
<name>A0ABD1SZX2_9LAMI</name>
<organism evidence="4 5">
    <name type="scientific">Abeliophyllum distichum</name>
    <dbReference type="NCBI Taxonomy" id="126358"/>
    <lineage>
        <taxon>Eukaryota</taxon>
        <taxon>Viridiplantae</taxon>
        <taxon>Streptophyta</taxon>
        <taxon>Embryophyta</taxon>
        <taxon>Tracheophyta</taxon>
        <taxon>Spermatophyta</taxon>
        <taxon>Magnoliopsida</taxon>
        <taxon>eudicotyledons</taxon>
        <taxon>Gunneridae</taxon>
        <taxon>Pentapetalae</taxon>
        <taxon>asterids</taxon>
        <taxon>lamiids</taxon>
        <taxon>Lamiales</taxon>
        <taxon>Oleaceae</taxon>
        <taxon>Forsythieae</taxon>
        <taxon>Abeliophyllum</taxon>
    </lineage>
</organism>
<evidence type="ECO:0000259" key="3">
    <source>
        <dbReference type="Pfam" id="PF04195"/>
    </source>
</evidence>
<evidence type="ECO:0000313" key="4">
    <source>
        <dbReference type="EMBL" id="KAL2506010.1"/>
    </source>
</evidence>